<feature type="compositionally biased region" description="Polar residues" evidence="8">
    <location>
        <begin position="538"/>
        <end position="550"/>
    </location>
</feature>
<feature type="compositionally biased region" description="Basic and acidic residues" evidence="8">
    <location>
        <begin position="479"/>
        <end position="498"/>
    </location>
</feature>
<feature type="compositionally biased region" description="Low complexity" evidence="8">
    <location>
        <begin position="252"/>
        <end position="265"/>
    </location>
</feature>
<evidence type="ECO:0000256" key="5">
    <source>
        <dbReference type="ARBA" id="ARBA00023054"/>
    </source>
</evidence>
<feature type="compositionally biased region" description="Low complexity" evidence="8">
    <location>
        <begin position="303"/>
        <end position="313"/>
    </location>
</feature>
<evidence type="ECO:0000256" key="8">
    <source>
        <dbReference type="SAM" id="MobiDB-lite"/>
    </source>
</evidence>
<feature type="compositionally biased region" description="Pro residues" evidence="8">
    <location>
        <begin position="55"/>
        <end position="82"/>
    </location>
</feature>
<keyword evidence="4" id="KW-0862">Zinc</keyword>
<feature type="compositionally biased region" description="Basic and acidic residues" evidence="8">
    <location>
        <begin position="1492"/>
        <end position="1501"/>
    </location>
</feature>
<evidence type="ECO:0000256" key="3">
    <source>
        <dbReference type="ARBA" id="ARBA00022771"/>
    </source>
</evidence>
<dbReference type="EMBL" id="ODYU01002049">
    <property type="protein sequence ID" value="SOQ39077.1"/>
    <property type="molecule type" value="Genomic_DNA"/>
</dbReference>
<feature type="compositionally biased region" description="Basic and acidic residues" evidence="8">
    <location>
        <begin position="325"/>
        <end position="338"/>
    </location>
</feature>
<comment type="similarity">
    <text evidence="1">Belongs to the ZC2HC1 family.</text>
</comment>
<feature type="compositionally biased region" description="Low complexity" evidence="8">
    <location>
        <begin position="1621"/>
        <end position="1634"/>
    </location>
</feature>
<dbReference type="Pfam" id="PF13913">
    <property type="entry name" value="zf-C2HC_2"/>
    <property type="match status" value="2"/>
</dbReference>
<evidence type="ECO:0000256" key="7">
    <source>
        <dbReference type="SAM" id="Coils"/>
    </source>
</evidence>
<dbReference type="Gene3D" id="3.30.160.60">
    <property type="entry name" value="Classic Zinc Finger"/>
    <property type="match status" value="1"/>
</dbReference>
<sequence length="1678" mass="188792">MKKRTISKLKSIFGSKKGKRQQEQPLKSSRSPSPEPVGAASPVPGNDDSFRPILRTPPPSRAGPPPSPPVPTHPIAPVAPEPTAPLPLLPCAVCGRTFVPQSLAKHVKICEKMTVKKRKTFDSSRQRREGTDLEQYLPKNFGLPENSPFLEKSPPNTAKPTPKPKPQSVRNAITKPMAELQRCPHCSRAFGVRAFERHVEWCADKAKILPAAPAQPPQHVAEAKQRLNARTQYKAPPVRGRRSSQTRDKSSNSRSASVDSSRGVSPPQPREYGDYRQGRTRASESVSSNDCHDDPSPHMPVIRNSRNSQNSSSGDANVKARQARLARDLSSSRKKQDPRLSSIKQSSSELIVKKNQSNTESKTKNVHKNNTESNIKKHQQSKVDTNSKKGQNKPEPNIKKVQHSATDPNIKKNHGNTDLSSKKSQTSSIDLNMPNIQQSNTDPDIKKLTTQAKQKNKLIAKKQQQLKKLEEIVNKYSEKKKAEAEDLKDQSKLTRDKSQIPIPKKTKAKKSKIESSADIDQFISADIREMATDINDNIKTFSTTRSPSETSEAHTKSRNERDKKIKMRTKKDKIAKETSMSLDSLEECPKTSNDRNCQSIGINTELLCVPCIIHDNPDQKKINKKNKSRKDKNSSKELEIDTKPEPVVELLYKNPTISNCLEINYMSDSYIKLDTINSNVDSSLITPSTSGNGIDEMDSISDVTRQDVNLSLQIIEDIQISNTNISGDSISEKIDEEIRELSEERFEVDYEHDMSAEVSCNGSIENNDEENIKEEIGRHGSGETYTKFIEDPADLEEFMHITDKLLCNDQNEQECANVANDLDQFHTPKTNSIEAIDQKMSDTTINESVKHEFSDTFEELKNNLRELLEGAGNSVNELNEAIKKSEDTKDETASLPDINRKICDMEHITIYELKFYERKLKEDSQRDEDDSCFKLPSITESNNPGNKVECDNRKMHKIYKPSRKYKMLGEQTRTNKEYQTFIVKQNANDNSDGSVTSDVPPLKLPRIETKRLDDNYDPFVSAARQMKELMSSDTNIPKKIQTSKDHSRTLPALQPAKDKGPSSYLRTDNSKMIKDTLNKTYQKTPTLQRMKSFGSTNNENSTNTFGGRCSSFRLNRNDKKPSPKLNTTFTKSSKENISTVEKNYFNRNSSLNRSFSSYTASSYSTPKPKDKIPKIATSMYHSFQRTTIKQPVKLDKIKRDDEKKDFVNLDAILADDNSSMTDSNYIDPRLINENDNLPINVNTILNNPDIISSMESLLTTENLPKRFESFSTVTINNNKNFNNNITDLCNKTMKDEPNNNVSKTPAPTSDDLSIQYDKIMYSLEQSIASKTSTRDDDSLCEDFDLEEFMTSFDEEILKQKLENKRTCSSTTRVVKQSELADSNRTSELNSVSSSPKVVNGMNPVNKSMSLTFSSNNIGSESLFPSSVKRSTSLLDSLQKKNTLKIDSGKSRHKTDQLEQDLMQSLKDFDKFYESEKNENQSSKEIPSYNGTAKRDTRIKTERKIKKIETSTNGNHTPNGKQSNDSAYSSLNRISPSKLSLCTPKEPNGLTSLEQIPAGSDSSGSHKEDVRSISSDEFLAMERSAELDEPLPPPDLLFKEQDNHIDKRVSSRASSRQSPTWRPRASLSSSGSEASLARRRDPAPAQCRRPSRFCHECGNKFPVDTAKFCIECGVKRLVV</sequence>
<feature type="region of interest" description="Disordered" evidence="8">
    <location>
        <begin position="1585"/>
        <end position="1647"/>
    </location>
</feature>
<feature type="region of interest" description="Disordered" evidence="8">
    <location>
        <begin position="619"/>
        <end position="640"/>
    </location>
</feature>
<feature type="compositionally biased region" description="Polar residues" evidence="8">
    <location>
        <begin position="1510"/>
        <end position="1539"/>
    </location>
</feature>
<accession>A0A2H1VE35</accession>
<reference evidence="10" key="1">
    <citation type="submission" date="2016-07" db="EMBL/GenBank/DDBJ databases">
        <authorList>
            <person name="Bretaudeau A."/>
        </authorList>
    </citation>
    <scope>NUCLEOTIDE SEQUENCE</scope>
    <source>
        <strain evidence="10">Rice</strain>
        <tissue evidence="10">Whole body</tissue>
    </source>
</reference>
<dbReference type="PANTHER" id="PTHR14649:SF1">
    <property type="entry name" value="ZINC FINGER C2HC DOMAIN-CONTAINING PROTEIN 1C"/>
    <property type="match status" value="1"/>
</dbReference>
<feature type="region of interest" description="Disordered" evidence="8">
    <location>
        <begin position="1377"/>
        <end position="1402"/>
    </location>
</feature>
<feature type="region of interest" description="Disordered" evidence="8">
    <location>
        <begin position="121"/>
        <end position="169"/>
    </location>
</feature>
<feature type="compositionally biased region" description="Basic and acidic residues" evidence="8">
    <location>
        <begin position="121"/>
        <end position="131"/>
    </location>
</feature>
<feature type="compositionally biased region" description="Polar residues" evidence="8">
    <location>
        <begin position="23"/>
        <end position="32"/>
    </location>
</feature>
<feature type="domain" description="C2HC/C3H-type" evidence="9">
    <location>
        <begin position="87"/>
        <end position="116"/>
    </location>
</feature>
<evidence type="ECO:0000256" key="4">
    <source>
        <dbReference type="ARBA" id="ARBA00022833"/>
    </source>
</evidence>
<evidence type="ECO:0000256" key="6">
    <source>
        <dbReference type="PROSITE-ProRule" id="PRU01371"/>
    </source>
</evidence>
<evidence type="ECO:0000313" key="10">
    <source>
        <dbReference type="EMBL" id="SOQ39077.1"/>
    </source>
</evidence>
<dbReference type="GO" id="GO:0008270">
    <property type="term" value="F:zinc ion binding"/>
    <property type="evidence" value="ECO:0007669"/>
    <property type="project" value="UniProtKB-KW"/>
</dbReference>
<evidence type="ECO:0000256" key="1">
    <source>
        <dbReference type="ARBA" id="ARBA00010843"/>
    </source>
</evidence>
<keyword evidence="5 7" id="KW-0175">Coiled coil</keyword>
<protein>
    <submittedName>
        <fullName evidence="10">SFRICE_003939</fullName>
    </submittedName>
</protein>
<dbReference type="InterPro" id="IPR026104">
    <property type="entry name" value="ZNF_C2HC_dom_1C"/>
</dbReference>
<evidence type="ECO:0000259" key="9">
    <source>
        <dbReference type="PROSITE" id="PS52027"/>
    </source>
</evidence>
<feature type="region of interest" description="Disordered" evidence="8">
    <location>
        <begin position="1474"/>
        <end position="1571"/>
    </location>
</feature>
<feature type="compositionally biased region" description="Polar residues" evidence="8">
    <location>
        <begin position="1610"/>
        <end position="1619"/>
    </location>
</feature>
<feature type="region of interest" description="Disordered" evidence="8">
    <location>
        <begin position="479"/>
        <end position="512"/>
    </location>
</feature>
<feature type="compositionally biased region" description="Polar residues" evidence="8">
    <location>
        <begin position="342"/>
        <end position="360"/>
    </location>
</feature>
<keyword evidence="3 6" id="KW-0863">Zinc-finger</keyword>
<feature type="compositionally biased region" description="Basic and acidic residues" evidence="8">
    <location>
        <begin position="551"/>
        <end position="563"/>
    </location>
</feature>
<dbReference type="PANTHER" id="PTHR14649">
    <property type="entry name" value="ZINC FINGER C2HC DOMAIN-CONTAINING PROTEIN 1C"/>
    <property type="match status" value="1"/>
</dbReference>
<feature type="region of interest" description="Disordered" evidence="8">
    <location>
        <begin position="1040"/>
        <end position="1070"/>
    </location>
</feature>
<name>A0A2H1VE35_SPOFR</name>
<feature type="compositionally biased region" description="Polar residues" evidence="8">
    <location>
        <begin position="416"/>
        <end position="427"/>
    </location>
</feature>
<feature type="region of interest" description="Disordered" evidence="8">
    <location>
        <begin position="213"/>
        <end position="427"/>
    </location>
</feature>
<feature type="region of interest" description="Disordered" evidence="8">
    <location>
        <begin position="1"/>
        <end position="82"/>
    </location>
</feature>
<feature type="compositionally biased region" description="Basic and acidic residues" evidence="8">
    <location>
        <begin position="631"/>
        <end position="640"/>
    </location>
</feature>
<evidence type="ECO:0000256" key="2">
    <source>
        <dbReference type="ARBA" id="ARBA00022723"/>
    </source>
</evidence>
<feature type="compositionally biased region" description="Basic and acidic residues" evidence="8">
    <location>
        <begin position="1596"/>
        <end position="1608"/>
    </location>
</feature>
<dbReference type="PROSITE" id="PS52027">
    <property type="entry name" value="ZF_C2HC_C3H"/>
    <property type="match status" value="1"/>
</dbReference>
<keyword evidence="2" id="KW-0479">Metal-binding</keyword>
<feature type="region of interest" description="Disordered" evidence="8">
    <location>
        <begin position="538"/>
        <end position="565"/>
    </location>
</feature>
<proteinExistence type="inferred from homology"/>
<feature type="coiled-coil region" evidence="7">
    <location>
        <begin position="861"/>
        <end position="895"/>
    </location>
</feature>
<dbReference type="InterPro" id="IPR049899">
    <property type="entry name" value="Znf_C2HC_C3H"/>
</dbReference>
<organism evidence="10">
    <name type="scientific">Spodoptera frugiperda</name>
    <name type="common">Fall armyworm</name>
    <dbReference type="NCBI Taxonomy" id="7108"/>
    <lineage>
        <taxon>Eukaryota</taxon>
        <taxon>Metazoa</taxon>
        <taxon>Ecdysozoa</taxon>
        <taxon>Arthropoda</taxon>
        <taxon>Hexapoda</taxon>
        <taxon>Insecta</taxon>
        <taxon>Pterygota</taxon>
        <taxon>Neoptera</taxon>
        <taxon>Endopterygota</taxon>
        <taxon>Lepidoptera</taxon>
        <taxon>Glossata</taxon>
        <taxon>Ditrysia</taxon>
        <taxon>Noctuoidea</taxon>
        <taxon>Noctuidae</taxon>
        <taxon>Amphipyrinae</taxon>
        <taxon>Spodoptera</taxon>
    </lineage>
</organism>
<gene>
    <name evidence="10" type="ORF">SFRICE_003939</name>
</gene>